<evidence type="ECO:0000256" key="1">
    <source>
        <dbReference type="ARBA" id="ARBA00007644"/>
    </source>
</evidence>
<dbReference type="Pfam" id="PF05067">
    <property type="entry name" value="Mn_catalase"/>
    <property type="match status" value="1"/>
</dbReference>
<evidence type="ECO:0000256" key="3">
    <source>
        <dbReference type="SAM" id="MobiDB-lite"/>
    </source>
</evidence>
<dbReference type="Gene3D" id="1.20.1260.10">
    <property type="match status" value="1"/>
</dbReference>
<comment type="similarity">
    <text evidence="1">Belongs to the manganese catalase family.</text>
</comment>
<evidence type="ECO:0000256" key="2">
    <source>
        <dbReference type="PIRSR" id="PIRSR607760-1"/>
    </source>
</evidence>
<feature type="region of interest" description="Disordered" evidence="3">
    <location>
        <begin position="131"/>
        <end position="156"/>
    </location>
</feature>
<keyword evidence="2" id="KW-0464">Manganese</keyword>
<dbReference type="InterPro" id="IPR009078">
    <property type="entry name" value="Ferritin-like_SF"/>
</dbReference>
<feature type="binding site" evidence="2">
    <location>
        <position position="35"/>
    </location>
    <ligand>
        <name>Mn(2+)</name>
        <dbReference type="ChEBI" id="CHEBI:29035"/>
        <label>1</label>
    </ligand>
</feature>
<dbReference type="InterPro" id="IPR007760">
    <property type="entry name" value="Mn_catalase"/>
</dbReference>
<sequence length="156" mass="16825">MFSHNKRLQYTVRVEECNPGLANLMLEQFGGPQGEMSAESRPPADVREGAYLIERPFPPGKLPGDPRFTRTYFDLSQGEAVPAPGPWNDPARFDVVSRLEDAIAVDGGSGMPSVGLTAEEEELVTAMALRTASDPQADPPAGAELGLGELERNDEL</sequence>
<dbReference type="InterPro" id="IPR012347">
    <property type="entry name" value="Ferritin-like"/>
</dbReference>
<comment type="caution">
    <text evidence="4">The sequence shown here is derived from an EMBL/GenBank/DDBJ whole genome shotgun (WGS) entry which is preliminary data.</text>
</comment>
<dbReference type="Proteomes" id="UP000247540">
    <property type="component" value="Unassembled WGS sequence"/>
</dbReference>
<dbReference type="SUPFAM" id="SSF47240">
    <property type="entry name" value="Ferritin-like"/>
    <property type="match status" value="1"/>
</dbReference>
<dbReference type="EMBL" id="QJTC01000002">
    <property type="protein sequence ID" value="PYE79411.1"/>
    <property type="molecule type" value="Genomic_DNA"/>
</dbReference>
<comment type="cofactor">
    <cofactor evidence="2">
        <name>Mn(2+)</name>
        <dbReference type="ChEBI" id="CHEBI:29035"/>
    </cofactor>
    <text evidence="2">Binds 2 manganese ions per subunit.</text>
</comment>
<dbReference type="AlphaFoldDB" id="A0A318T1J2"/>
<dbReference type="RefSeq" id="WP_110464381.1">
    <property type="nucleotide sequence ID" value="NZ_JAMOFZ010000001.1"/>
</dbReference>
<reference evidence="4 5" key="1">
    <citation type="submission" date="2018-06" db="EMBL/GenBank/DDBJ databases">
        <title>Genomic Encyclopedia of Type Strains, Phase III (KMG-III): the genomes of soil and plant-associated and newly described type strains.</title>
        <authorList>
            <person name="Whitman W."/>
        </authorList>
    </citation>
    <scope>NUCLEOTIDE SEQUENCE [LARGE SCALE GENOMIC DNA]</scope>
    <source>
        <strain evidence="4 5">CECT 7646</strain>
    </source>
</reference>
<accession>A0A318T1J2</accession>
<protein>
    <submittedName>
        <fullName evidence="4">Manganese containing catalase</fullName>
    </submittedName>
</protein>
<evidence type="ECO:0000313" key="4">
    <source>
        <dbReference type="EMBL" id="PYE79411.1"/>
    </source>
</evidence>
<gene>
    <name evidence="4" type="ORF">DFQ15_102144</name>
</gene>
<proteinExistence type="inferred from homology"/>
<keyword evidence="5" id="KW-1185">Reference proteome</keyword>
<evidence type="ECO:0000313" key="5">
    <source>
        <dbReference type="Proteomes" id="UP000247540"/>
    </source>
</evidence>
<keyword evidence="2" id="KW-0479">Metal-binding</keyword>
<name>A0A318T1J2_9BURK</name>
<dbReference type="GO" id="GO:0046872">
    <property type="term" value="F:metal ion binding"/>
    <property type="evidence" value="ECO:0007669"/>
    <property type="project" value="UniProtKB-KW"/>
</dbReference>
<dbReference type="OrthoDB" id="8334870at2"/>
<organism evidence="4 5">
    <name type="scientific">Xylophilus ampelinus</name>
    <dbReference type="NCBI Taxonomy" id="54067"/>
    <lineage>
        <taxon>Bacteria</taxon>
        <taxon>Pseudomonadati</taxon>
        <taxon>Pseudomonadota</taxon>
        <taxon>Betaproteobacteria</taxon>
        <taxon>Burkholderiales</taxon>
        <taxon>Xylophilus</taxon>
    </lineage>
</organism>